<organism evidence="5 6">
    <name type="scientific">Cedecea lapagei</name>
    <dbReference type="NCBI Taxonomy" id="158823"/>
    <lineage>
        <taxon>Bacteria</taxon>
        <taxon>Pseudomonadati</taxon>
        <taxon>Pseudomonadota</taxon>
        <taxon>Gammaproteobacteria</taxon>
        <taxon>Enterobacterales</taxon>
        <taxon>Enterobacteriaceae</taxon>
        <taxon>Cedecea</taxon>
    </lineage>
</organism>
<keyword evidence="2" id="KW-0238">DNA-binding</keyword>
<accession>A0A3S4ME12</accession>
<evidence type="ECO:0000256" key="1">
    <source>
        <dbReference type="ARBA" id="ARBA00023015"/>
    </source>
</evidence>
<dbReference type="PANTHER" id="PTHR40661:SF3">
    <property type="entry name" value="FELS-1 PROPHAGE TRANSCRIPTIONAL REGULATOR"/>
    <property type="match status" value="1"/>
</dbReference>
<sequence length="231" mass="25706">MKNETIGDRIKATRKELKINNQKGLAKLVGVSYVAVSQWERGETEPTGGNLMLLAKALGVRAEWLTNGELPKRNDGQEPPVYTIQAEPNSYVVAVLDAKASAGNGIAVFNEVDETISSIIYENDKAMEIFGHRPAESMRVITVVGDSMSGTIETGDNIFVDISKDYFDGDGIYVFKFKGSLMVKRLQFTADGLLVRSDNPKYADWLIREENEQHLKVLGRVIYTHSVTRYV</sequence>
<protein>
    <submittedName>
        <fullName evidence="5">Uncharacterized HTH-type transcriptional regulator HI_1476</fullName>
    </submittedName>
</protein>
<dbReference type="PANTHER" id="PTHR40661">
    <property type="match status" value="1"/>
</dbReference>
<feature type="domain" description="HTH cro/C1-type" evidence="4">
    <location>
        <begin position="10"/>
        <end position="65"/>
    </location>
</feature>
<evidence type="ECO:0000313" key="5">
    <source>
        <dbReference type="EMBL" id="VEB97363.1"/>
    </source>
</evidence>
<gene>
    <name evidence="5" type="ORF">NCTC11466_02104</name>
</gene>
<dbReference type="CDD" id="cd06529">
    <property type="entry name" value="S24_LexA-like"/>
    <property type="match status" value="1"/>
</dbReference>
<dbReference type="PROSITE" id="PS50943">
    <property type="entry name" value="HTH_CROC1"/>
    <property type="match status" value="1"/>
</dbReference>
<evidence type="ECO:0000313" key="6">
    <source>
        <dbReference type="Proteomes" id="UP000274122"/>
    </source>
</evidence>
<evidence type="ECO:0000256" key="3">
    <source>
        <dbReference type="ARBA" id="ARBA00023163"/>
    </source>
</evidence>
<proteinExistence type="predicted"/>
<dbReference type="InterPro" id="IPR015927">
    <property type="entry name" value="Peptidase_S24_S26A/B/C"/>
</dbReference>
<dbReference type="Pfam" id="PF01381">
    <property type="entry name" value="HTH_3"/>
    <property type="match status" value="1"/>
</dbReference>
<dbReference type="Gene3D" id="1.10.260.40">
    <property type="entry name" value="lambda repressor-like DNA-binding domains"/>
    <property type="match status" value="1"/>
</dbReference>
<name>A0A3S4ME12_9ENTR</name>
<dbReference type="InterPro" id="IPR039418">
    <property type="entry name" value="LexA-like"/>
</dbReference>
<keyword evidence="1" id="KW-0805">Transcription regulation</keyword>
<dbReference type="GO" id="GO:0003677">
    <property type="term" value="F:DNA binding"/>
    <property type="evidence" value="ECO:0007669"/>
    <property type="project" value="UniProtKB-KW"/>
</dbReference>
<dbReference type="KEGG" id="clap:NCTC11466_02104"/>
<dbReference type="SUPFAM" id="SSF51306">
    <property type="entry name" value="LexA/Signal peptidase"/>
    <property type="match status" value="1"/>
</dbReference>
<dbReference type="OrthoDB" id="9791537at2"/>
<dbReference type="CDD" id="cd00093">
    <property type="entry name" value="HTH_XRE"/>
    <property type="match status" value="1"/>
</dbReference>
<dbReference type="InterPro" id="IPR036286">
    <property type="entry name" value="LexA/Signal_pep-like_sf"/>
</dbReference>
<dbReference type="EMBL" id="LR134201">
    <property type="protein sequence ID" value="VEB97363.1"/>
    <property type="molecule type" value="Genomic_DNA"/>
</dbReference>
<keyword evidence="3" id="KW-0804">Transcription</keyword>
<evidence type="ECO:0000256" key="2">
    <source>
        <dbReference type="ARBA" id="ARBA00023125"/>
    </source>
</evidence>
<evidence type="ECO:0000259" key="4">
    <source>
        <dbReference type="PROSITE" id="PS50943"/>
    </source>
</evidence>
<reference evidence="5 6" key="1">
    <citation type="submission" date="2018-12" db="EMBL/GenBank/DDBJ databases">
        <authorList>
            <consortium name="Pathogen Informatics"/>
        </authorList>
    </citation>
    <scope>NUCLEOTIDE SEQUENCE [LARGE SCALE GENOMIC DNA]</scope>
    <source>
        <strain evidence="5 6">NCTC11466</strain>
    </source>
</reference>
<dbReference type="RefSeq" id="WP_126356144.1">
    <property type="nucleotide sequence ID" value="NZ_LR134201.1"/>
</dbReference>
<dbReference type="InterPro" id="IPR001387">
    <property type="entry name" value="Cro/C1-type_HTH"/>
</dbReference>
<keyword evidence="6" id="KW-1185">Reference proteome</keyword>
<dbReference type="InterPro" id="IPR010982">
    <property type="entry name" value="Lambda_DNA-bd_dom_sf"/>
</dbReference>
<dbReference type="SUPFAM" id="SSF47413">
    <property type="entry name" value="lambda repressor-like DNA-binding domains"/>
    <property type="match status" value="1"/>
</dbReference>
<dbReference type="SMART" id="SM00530">
    <property type="entry name" value="HTH_XRE"/>
    <property type="match status" value="1"/>
</dbReference>
<dbReference type="Pfam" id="PF00717">
    <property type="entry name" value="Peptidase_S24"/>
    <property type="match status" value="1"/>
</dbReference>
<dbReference type="AlphaFoldDB" id="A0A3S4ME12"/>
<dbReference type="Proteomes" id="UP000274122">
    <property type="component" value="Chromosome"/>
</dbReference>
<dbReference type="Gene3D" id="2.10.109.10">
    <property type="entry name" value="Umud Fragment, subunit A"/>
    <property type="match status" value="1"/>
</dbReference>